<dbReference type="Gene3D" id="2.40.50.140">
    <property type="entry name" value="Nucleic acid-binding proteins"/>
    <property type="match status" value="1"/>
</dbReference>
<dbReference type="InterPro" id="IPR012340">
    <property type="entry name" value="NA-bd_OB-fold"/>
</dbReference>
<dbReference type="Pfam" id="PF02721">
    <property type="entry name" value="DUF223"/>
    <property type="match status" value="1"/>
</dbReference>
<dbReference type="OrthoDB" id="1040769at2759"/>
<dbReference type="AlphaFoldDB" id="A0A6D2L8S1"/>
<protein>
    <recommendedName>
        <fullName evidence="1">Replication protein A 70 kDa DNA-binding subunit B/D first OB fold domain-containing protein</fullName>
    </recommendedName>
</protein>
<organism evidence="2 3">
    <name type="scientific">Microthlaspi erraticum</name>
    <dbReference type="NCBI Taxonomy" id="1685480"/>
    <lineage>
        <taxon>Eukaryota</taxon>
        <taxon>Viridiplantae</taxon>
        <taxon>Streptophyta</taxon>
        <taxon>Embryophyta</taxon>
        <taxon>Tracheophyta</taxon>
        <taxon>Spermatophyta</taxon>
        <taxon>Magnoliopsida</taxon>
        <taxon>eudicotyledons</taxon>
        <taxon>Gunneridae</taxon>
        <taxon>Pentapetalae</taxon>
        <taxon>rosids</taxon>
        <taxon>malvids</taxon>
        <taxon>Brassicales</taxon>
        <taxon>Brassicaceae</taxon>
        <taxon>Coluteocarpeae</taxon>
        <taxon>Microthlaspi</taxon>
    </lineage>
</organism>
<accession>A0A6D2L8S1</accession>
<feature type="domain" description="Replication protein A 70 kDa DNA-binding subunit B/D first OB fold" evidence="1">
    <location>
        <begin position="4"/>
        <end position="85"/>
    </location>
</feature>
<evidence type="ECO:0000313" key="3">
    <source>
        <dbReference type="Proteomes" id="UP000467841"/>
    </source>
</evidence>
<comment type="caution">
    <text evidence="2">The sequence shown here is derived from an EMBL/GenBank/DDBJ whole genome shotgun (WGS) entry which is preliminary data.</text>
</comment>
<dbReference type="Proteomes" id="UP000467841">
    <property type="component" value="Unassembled WGS sequence"/>
</dbReference>
<proteinExistence type="predicted"/>
<reference evidence="2" key="1">
    <citation type="submission" date="2020-01" db="EMBL/GenBank/DDBJ databases">
        <authorList>
            <person name="Mishra B."/>
        </authorList>
    </citation>
    <scope>NUCLEOTIDE SEQUENCE [LARGE SCALE GENOMIC DNA]</scope>
</reference>
<sequence>MASYAMVADLHSMVTNTMLVVKVLKKWVNAGPRGVDGLDAMVVDEAGTLIQASVTRNEYVGMFDDQLEEGLWYSLSNFYVVKFSSSKTEQLFTDGALSWILTLRYKKYHQKHRVMLLNAVLSHL</sequence>
<dbReference type="SUPFAM" id="SSF50249">
    <property type="entry name" value="Nucleic acid-binding proteins"/>
    <property type="match status" value="1"/>
</dbReference>
<gene>
    <name evidence="2" type="ORF">MERR_LOCUS49400</name>
</gene>
<keyword evidence="3" id="KW-1185">Reference proteome</keyword>
<evidence type="ECO:0000313" key="2">
    <source>
        <dbReference type="EMBL" id="CAA7062164.1"/>
    </source>
</evidence>
<dbReference type="EMBL" id="CACVBM020001928">
    <property type="protein sequence ID" value="CAA7062164.1"/>
    <property type="molecule type" value="Genomic_DNA"/>
</dbReference>
<name>A0A6D2L8S1_9BRAS</name>
<dbReference type="InterPro" id="IPR003871">
    <property type="entry name" value="RFA1B/D_OB_1st"/>
</dbReference>
<evidence type="ECO:0000259" key="1">
    <source>
        <dbReference type="Pfam" id="PF02721"/>
    </source>
</evidence>